<sequence length="83" mass="8887">METDGSCRVGIPGEYLAVSSEFLSQRNAALAVELTREPLLSVWREDPRLFAVGCAGSRACLGEPPRADVCPVMSSSGYLSLHC</sequence>
<protein>
    <submittedName>
        <fullName evidence="1">Uncharacterized protein</fullName>
    </submittedName>
</protein>
<keyword evidence="2" id="KW-1185">Reference proteome</keyword>
<gene>
    <name evidence="1" type="ORF">RRG08_003515</name>
</gene>
<accession>A0AAE0Y6E7</accession>
<evidence type="ECO:0000313" key="1">
    <source>
        <dbReference type="EMBL" id="KAK3734608.1"/>
    </source>
</evidence>
<evidence type="ECO:0000313" key="2">
    <source>
        <dbReference type="Proteomes" id="UP001283361"/>
    </source>
</evidence>
<reference evidence="1" key="1">
    <citation type="journal article" date="2023" name="G3 (Bethesda)">
        <title>A reference genome for the long-term kleptoplast-retaining sea slug Elysia crispata morphotype clarki.</title>
        <authorList>
            <person name="Eastman K.E."/>
            <person name="Pendleton A.L."/>
            <person name="Shaikh M.A."/>
            <person name="Suttiyut T."/>
            <person name="Ogas R."/>
            <person name="Tomko P."/>
            <person name="Gavelis G."/>
            <person name="Widhalm J.R."/>
            <person name="Wisecaver J.H."/>
        </authorList>
    </citation>
    <scope>NUCLEOTIDE SEQUENCE</scope>
    <source>
        <strain evidence="1">ECLA1</strain>
    </source>
</reference>
<proteinExistence type="predicted"/>
<dbReference type="EMBL" id="JAWDGP010006844">
    <property type="protein sequence ID" value="KAK3734608.1"/>
    <property type="molecule type" value="Genomic_DNA"/>
</dbReference>
<dbReference type="AlphaFoldDB" id="A0AAE0Y6E7"/>
<name>A0AAE0Y6E7_9GAST</name>
<comment type="caution">
    <text evidence="1">The sequence shown here is derived from an EMBL/GenBank/DDBJ whole genome shotgun (WGS) entry which is preliminary data.</text>
</comment>
<dbReference type="Proteomes" id="UP001283361">
    <property type="component" value="Unassembled WGS sequence"/>
</dbReference>
<organism evidence="1 2">
    <name type="scientific">Elysia crispata</name>
    <name type="common">lettuce slug</name>
    <dbReference type="NCBI Taxonomy" id="231223"/>
    <lineage>
        <taxon>Eukaryota</taxon>
        <taxon>Metazoa</taxon>
        <taxon>Spiralia</taxon>
        <taxon>Lophotrochozoa</taxon>
        <taxon>Mollusca</taxon>
        <taxon>Gastropoda</taxon>
        <taxon>Heterobranchia</taxon>
        <taxon>Euthyneura</taxon>
        <taxon>Panpulmonata</taxon>
        <taxon>Sacoglossa</taxon>
        <taxon>Placobranchoidea</taxon>
        <taxon>Plakobranchidae</taxon>
        <taxon>Elysia</taxon>
    </lineage>
</organism>